<feature type="domain" description="DYW" evidence="6">
    <location>
        <begin position="924"/>
        <end position="990"/>
    </location>
</feature>
<dbReference type="Proteomes" id="UP001231189">
    <property type="component" value="Unassembled WGS sequence"/>
</dbReference>
<accession>A0AAD8S0D1</accession>
<dbReference type="Pfam" id="PF13041">
    <property type="entry name" value="PPR_2"/>
    <property type="match status" value="2"/>
</dbReference>
<keyword evidence="2" id="KW-0809">Transit peptide</keyword>
<evidence type="ECO:0000256" key="3">
    <source>
        <dbReference type="PROSITE-ProRule" id="PRU00708"/>
    </source>
</evidence>
<dbReference type="Gene3D" id="1.25.40.10">
    <property type="entry name" value="Tetratricopeptide repeat domain"/>
    <property type="match status" value="2"/>
</dbReference>
<reference evidence="7" key="1">
    <citation type="submission" date="2023-07" db="EMBL/GenBank/DDBJ databases">
        <title>A chromosome-level genome assembly of Lolium multiflorum.</title>
        <authorList>
            <person name="Chen Y."/>
            <person name="Copetti D."/>
            <person name="Kolliker R."/>
            <person name="Studer B."/>
        </authorList>
    </citation>
    <scope>NUCLEOTIDE SEQUENCE</scope>
    <source>
        <strain evidence="7">02402/16</strain>
        <tissue evidence="7">Leaf</tissue>
    </source>
</reference>
<dbReference type="InterPro" id="IPR046849">
    <property type="entry name" value="E2_motif"/>
</dbReference>
<dbReference type="FunFam" id="1.25.40.10:FF:000242">
    <property type="entry name" value="Pentatricopeptide repeat-containing protein"/>
    <property type="match status" value="1"/>
</dbReference>
<evidence type="ECO:0000313" key="7">
    <source>
        <dbReference type="EMBL" id="KAK1642894.1"/>
    </source>
</evidence>
<proteinExistence type="predicted"/>
<dbReference type="FunFam" id="1.25.40.10:FF:000427">
    <property type="entry name" value="Pentatricopeptide repeat-containing protein chloroplastic"/>
    <property type="match status" value="1"/>
</dbReference>
<dbReference type="GO" id="GO:0009451">
    <property type="term" value="P:RNA modification"/>
    <property type="evidence" value="ECO:0007669"/>
    <property type="project" value="InterPro"/>
</dbReference>
<dbReference type="InterPro" id="IPR001173">
    <property type="entry name" value="Glyco_trans_2-like"/>
</dbReference>
<sequence>MAGAAWPLASAADLLPASLSLTLLLASLVAVLGLGIAAVFFEHIRKIGCMHSLERTAVSDAFFEDPGSLKKVPCPSIFDPAEKYISLIVPAYNEEFRLPEALTETLNYLKQRSAADKSFSYEVLIVDDGSTDRTSKVAFEYVKKHNIDNVRVLLLGRNHGKGEAVRKGMLHSRGELLLMLDADGATQVTDLAKLEAQIRALAQKVESSLAPSTSSSQRLSDVEIAVFGSRAHLEKQALATRKWYRNFLMKGFHLVVLLTAGPGIRDTQCGFKMFTRSAARKLFTNIRLKRWCFDVEIVYLCKHLRIPMAEVSVSWTEIPGSKVRMTSILHMVFELLLIRKICKDNAQNIAFRLAKFIKVEQFSSHYAGLRFGMHTFAPYRNQLSLLTTTQLKPKPREHFLARHALEQMPPRPPPFSPPRRRLCTSHPALPARRAAEQHCLRLLERASTPASLLQPLAFLLKCGLHSNPLVLTRLFASSATAAPALLEPLVAALLRPDVPLDAFLVNTLIRAHVASPIPSARRRAADFFPLMLSRGIAPNKFTFPFLLKSCAAHPGSPAAGLQAHAAALKFGFAADHYVSNTLIHMYSCFGAGFLGDARTVFERMPKDSAVTWSAMIGGYVRGGLSGDAVGLFREMQASGVRPDEVTVLGVLAAAADLGALELTRWVGRFVEREGIGKSVTLCNALIDTLAKCGDVDGAVAVFEGMEERTVVSWTSVIDALAMEGRGKEAVGVFEEMKAVGVPPDDVAFIGVLTACSHAGMVTEGRGYFDSMKIEHGIEPKIEHYGCMVDMFGRAGMVEQGLEFVRAMPMKPNPIIWRTLVAACRAHGRLELGESISRDLLNEYPAHEANYVMLSNVFALTQRWKEKSEIRREMSKRGITKVPGCSIVELDGEVHEFIAGDESHPQYKEIYLMVEEMSRELRRVGHIALTSEVLLDLDEEDKEGALQWHSEKLAIAFVLLRTPPGTQVRVVKNLRVCSDCHAAIKCISQVILLLMVQ</sequence>
<dbReference type="PANTHER" id="PTHR47926:SF501">
    <property type="entry name" value="DYW DOMAIN-CONTAINING PROTEIN"/>
    <property type="match status" value="1"/>
</dbReference>
<dbReference type="AlphaFoldDB" id="A0AAD8S0D1"/>
<keyword evidence="1" id="KW-0677">Repeat</keyword>
<dbReference type="Pfam" id="PF14432">
    <property type="entry name" value="DYW_deaminase"/>
    <property type="match status" value="1"/>
</dbReference>
<feature type="repeat" description="PPR" evidence="3">
    <location>
        <begin position="709"/>
        <end position="743"/>
    </location>
</feature>
<dbReference type="InterPro" id="IPR035518">
    <property type="entry name" value="DPG_synthase"/>
</dbReference>
<organism evidence="7 8">
    <name type="scientific">Lolium multiflorum</name>
    <name type="common">Italian ryegrass</name>
    <name type="synonym">Lolium perenne subsp. multiflorum</name>
    <dbReference type="NCBI Taxonomy" id="4521"/>
    <lineage>
        <taxon>Eukaryota</taxon>
        <taxon>Viridiplantae</taxon>
        <taxon>Streptophyta</taxon>
        <taxon>Embryophyta</taxon>
        <taxon>Tracheophyta</taxon>
        <taxon>Spermatophyta</taxon>
        <taxon>Magnoliopsida</taxon>
        <taxon>Liliopsida</taxon>
        <taxon>Poales</taxon>
        <taxon>Poaceae</taxon>
        <taxon>BOP clade</taxon>
        <taxon>Pooideae</taxon>
        <taxon>Poodae</taxon>
        <taxon>Poeae</taxon>
        <taxon>Poeae Chloroplast Group 2 (Poeae type)</taxon>
        <taxon>Loliodinae</taxon>
        <taxon>Loliinae</taxon>
        <taxon>Lolium</taxon>
    </lineage>
</organism>
<feature type="repeat" description="PPR" evidence="3">
    <location>
        <begin position="608"/>
        <end position="642"/>
    </location>
</feature>
<keyword evidence="4" id="KW-0812">Transmembrane</keyword>
<dbReference type="EMBL" id="JAUUTY010000004">
    <property type="protein sequence ID" value="KAK1642894.1"/>
    <property type="molecule type" value="Genomic_DNA"/>
</dbReference>
<feature type="transmembrane region" description="Helical" evidence="4">
    <location>
        <begin position="20"/>
        <end position="41"/>
    </location>
</feature>
<dbReference type="Pfam" id="PF20431">
    <property type="entry name" value="E_motif"/>
    <property type="match status" value="1"/>
</dbReference>
<dbReference type="PANTHER" id="PTHR47926">
    <property type="entry name" value="PENTATRICOPEPTIDE REPEAT-CONTAINING PROTEIN"/>
    <property type="match status" value="1"/>
</dbReference>
<feature type="repeat" description="PPR" evidence="3">
    <location>
        <begin position="678"/>
        <end position="708"/>
    </location>
</feature>
<dbReference type="InterPro" id="IPR046960">
    <property type="entry name" value="PPR_At4g14850-like_plant"/>
</dbReference>
<dbReference type="NCBIfam" id="TIGR00756">
    <property type="entry name" value="PPR"/>
    <property type="match status" value="3"/>
</dbReference>
<evidence type="ECO:0000259" key="5">
    <source>
        <dbReference type="Pfam" id="PF00535"/>
    </source>
</evidence>
<dbReference type="InterPro" id="IPR029044">
    <property type="entry name" value="Nucleotide-diphossugar_trans"/>
</dbReference>
<feature type="domain" description="Glycosyltransferase 2-like" evidence="5">
    <location>
        <begin position="86"/>
        <end position="200"/>
    </location>
</feature>
<dbReference type="Gene3D" id="3.90.550.10">
    <property type="entry name" value="Spore Coat Polysaccharide Biosynthesis Protein SpsA, Chain A"/>
    <property type="match status" value="1"/>
</dbReference>
<dbReference type="GO" id="GO:0008270">
    <property type="term" value="F:zinc ion binding"/>
    <property type="evidence" value="ECO:0007669"/>
    <property type="project" value="InterPro"/>
</dbReference>
<gene>
    <name evidence="7" type="ORF">QYE76_060699</name>
</gene>
<dbReference type="SUPFAM" id="SSF53448">
    <property type="entry name" value="Nucleotide-diphospho-sugar transferases"/>
    <property type="match status" value="1"/>
</dbReference>
<evidence type="ECO:0000313" key="8">
    <source>
        <dbReference type="Proteomes" id="UP001231189"/>
    </source>
</evidence>
<dbReference type="InterPro" id="IPR011990">
    <property type="entry name" value="TPR-like_helical_dom_sf"/>
</dbReference>
<dbReference type="GO" id="GO:0003723">
    <property type="term" value="F:RNA binding"/>
    <property type="evidence" value="ECO:0007669"/>
    <property type="project" value="InterPro"/>
</dbReference>
<evidence type="ECO:0008006" key="9">
    <source>
        <dbReference type="Google" id="ProtNLM"/>
    </source>
</evidence>
<dbReference type="Pfam" id="PF01535">
    <property type="entry name" value="PPR"/>
    <property type="match status" value="2"/>
</dbReference>
<keyword evidence="8" id="KW-1185">Reference proteome</keyword>
<dbReference type="InterPro" id="IPR046848">
    <property type="entry name" value="E_motif"/>
</dbReference>
<evidence type="ECO:0000256" key="4">
    <source>
        <dbReference type="SAM" id="Phobius"/>
    </source>
</evidence>
<dbReference type="CDD" id="cd04188">
    <property type="entry name" value="DPG_synthase"/>
    <property type="match status" value="1"/>
</dbReference>
<evidence type="ECO:0000259" key="6">
    <source>
        <dbReference type="Pfam" id="PF14432"/>
    </source>
</evidence>
<dbReference type="Pfam" id="PF20430">
    <property type="entry name" value="Eplus_motif"/>
    <property type="match status" value="1"/>
</dbReference>
<comment type="caution">
    <text evidence="7">The sequence shown here is derived from an EMBL/GenBank/DDBJ whole genome shotgun (WGS) entry which is preliminary data.</text>
</comment>
<dbReference type="InterPro" id="IPR002885">
    <property type="entry name" value="PPR_rpt"/>
</dbReference>
<protein>
    <recommendedName>
        <fullName evidence="9">Dolichyl-phosphate beta-glucosyltransferase</fullName>
    </recommendedName>
</protein>
<name>A0AAD8S0D1_LOLMU</name>
<evidence type="ECO:0000256" key="1">
    <source>
        <dbReference type="ARBA" id="ARBA00022737"/>
    </source>
</evidence>
<dbReference type="PROSITE" id="PS51375">
    <property type="entry name" value="PPR"/>
    <property type="match status" value="3"/>
</dbReference>
<evidence type="ECO:0000256" key="2">
    <source>
        <dbReference type="ARBA" id="ARBA00022946"/>
    </source>
</evidence>
<dbReference type="InterPro" id="IPR032867">
    <property type="entry name" value="DYW_dom"/>
</dbReference>
<keyword evidence="4" id="KW-0472">Membrane</keyword>
<keyword evidence="4" id="KW-1133">Transmembrane helix</keyword>
<dbReference type="Pfam" id="PF00535">
    <property type="entry name" value="Glycos_transf_2"/>
    <property type="match status" value="1"/>
</dbReference>
<dbReference type="FunFam" id="3.90.550.10:FF:000115">
    <property type="entry name" value="Dolichyl-phosphate beta-glucosyltransferase isoform A"/>
    <property type="match status" value="1"/>
</dbReference>